<dbReference type="Pfam" id="PF18773">
    <property type="entry name" value="Importin_rep"/>
    <property type="match status" value="1"/>
</dbReference>
<gene>
    <name evidence="5" type="ORF">BOTBODRAFT_135910</name>
</gene>
<dbReference type="FunCoup" id="A0A067M6J2">
    <property type="interactions" value="217"/>
</dbReference>
<sequence length="994" mass="108711">MESPPSLPVLAISDIQQAAALIERLYSGLSAPEEQQLLQRQLFELQKRPEAWGLVAPFLSHDNPNVQFFGAHTAQVKIARDWDLFPPALAISLRDLLLDLTWQSSARGRSKVVLRKLFVALSSLALKLTASDPPQWPDWVLFSVTALSSRGASSEHILDFLTIAIEEFVSSDLLGPHKFRMDQAFRNTIPILTQAITTSITAHNVDSAERRSALRCLEAWIGWGLPANDVTPLIPSLISLLSDHSNLGSFVDASDVLQEILTKSSLADGKGTKVLTEPLLAWISTQGKSIYEQGLGGSIDISHSFCLLLVALGEHSTTYIASHLEEPQVQNYLRLLLDYTGYPGWYGEDEEESEMTLPLWCLLEEALLDSDFIADPEGVRFGIAKAVYSELVCVLKRKCVWPKAAELAHWTIDQKEKFNVYRRDVGDALINAYYILRDAVLEELVSQAVKAISLVEASGEWEEVEAILHCIKCTQEAVPTGDNPHLRQLFGPGVLGRLPVVGSDRVRRTALGLSGEYSSWFTTQDSSFLLGVISYVVSAFSDASLCLYAAGALKELCDANRLALAKRIDAFAQLHANLGSIPDDEKTKVIQSISSVIQALPPEEAIGPVESIVSPIVARLTEALDAAATRPEDARIVCVRQLQALSGAAKGLTSPEDPFFSLEETDSKEARHRSERMLNVREDPRMLLLREAVMGCVSRTMSLWSTDPEISDSLSDLIKAITALPADATLLSLSPEPLLELICLAAEQQTTGVWLSLATMLIIQLDPPSLSSLKAVPNIQSHLLMDRVAQSLISSSLRSLALPGVMESNPDVVQAFFGCMVAAAEHFAVVLLRLPPGSLAGLMQCAIRALSLQERYSLVSACRFLRVFARHTISSSDLSEQGRVVFVEHGHAIMEALLHAIGGIAPRSTIQNLAELLSLMVSKLPGECRLWMQEILFSPQFTHPRATLPAKEKFMKSALSSRSSKKTSEAAHDFALVARGLEGTSFGYTSGLNM</sequence>
<dbReference type="SUPFAM" id="SSF48371">
    <property type="entry name" value="ARM repeat"/>
    <property type="match status" value="1"/>
</dbReference>
<dbReference type="Pfam" id="PF18806">
    <property type="entry name" value="Importin_rep_3"/>
    <property type="match status" value="1"/>
</dbReference>
<dbReference type="GO" id="GO:0005737">
    <property type="term" value="C:cytoplasm"/>
    <property type="evidence" value="ECO:0007669"/>
    <property type="project" value="TreeGrafter"/>
</dbReference>
<dbReference type="Proteomes" id="UP000027195">
    <property type="component" value="Unassembled WGS sequence"/>
</dbReference>
<dbReference type="HOGENOM" id="CLU_005996_3_0_1"/>
<reference evidence="6" key="1">
    <citation type="journal article" date="2014" name="Proc. Natl. Acad. Sci. U.S.A.">
        <title>Extensive sampling of basidiomycete genomes demonstrates inadequacy of the white-rot/brown-rot paradigm for wood decay fungi.</title>
        <authorList>
            <person name="Riley R."/>
            <person name="Salamov A.A."/>
            <person name="Brown D.W."/>
            <person name="Nagy L.G."/>
            <person name="Floudas D."/>
            <person name="Held B.W."/>
            <person name="Levasseur A."/>
            <person name="Lombard V."/>
            <person name="Morin E."/>
            <person name="Otillar R."/>
            <person name="Lindquist E.A."/>
            <person name="Sun H."/>
            <person name="LaButti K.M."/>
            <person name="Schmutz J."/>
            <person name="Jabbour D."/>
            <person name="Luo H."/>
            <person name="Baker S.E."/>
            <person name="Pisabarro A.G."/>
            <person name="Walton J.D."/>
            <person name="Blanchette R.A."/>
            <person name="Henrissat B."/>
            <person name="Martin F."/>
            <person name="Cullen D."/>
            <person name="Hibbett D.S."/>
            <person name="Grigoriev I.V."/>
        </authorList>
    </citation>
    <scope>NUCLEOTIDE SEQUENCE [LARGE SCALE GENOMIC DNA]</scope>
    <source>
        <strain evidence="6">FD-172 SS1</strain>
    </source>
</reference>
<keyword evidence="6" id="KW-1185">Reference proteome</keyword>
<evidence type="ECO:0000313" key="6">
    <source>
        <dbReference type="Proteomes" id="UP000027195"/>
    </source>
</evidence>
<dbReference type="AlphaFoldDB" id="A0A067M6J2"/>
<proteinExistence type="inferred from homology"/>
<evidence type="ECO:0000256" key="4">
    <source>
        <dbReference type="ARBA" id="ARBA00023242"/>
    </source>
</evidence>
<protein>
    <recommendedName>
        <fullName evidence="7">Importin-13</fullName>
    </recommendedName>
</protein>
<dbReference type="OrthoDB" id="2016913at2759"/>
<dbReference type="PANTHER" id="PTHR12363:SF33">
    <property type="entry name" value="IMPORTIN-13"/>
    <property type="match status" value="1"/>
</dbReference>
<dbReference type="PANTHER" id="PTHR12363">
    <property type="entry name" value="TRANSPORTIN 3 AND IMPORTIN 13"/>
    <property type="match status" value="1"/>
</dbReference>
<name>A0A067M6J2_BOTB1</name>
<dbReference type="GO" id="GO:0005634">
    <property type="term" value="C:nucleus"/>
    <property type="evidence" value="ECO:0007669"/>
    <property type="project" value="UniProtKB-SubCell"/>
</dbReference>
<evidence type="ECO:0000256" key="3">
    <source>
        <dbReference type="ARBA" id="ARBA00022448"/>
    </source>
</evidence>
<dbReference type="STRING" id="930990.A0A067M6J2"/>
<dbReference type="EMBL" id="KL198060">
    <property type="protein sequence ID" value="KDQ11189.1"/>
    <property type="molecule type" value="Genomic_DNA"/>
</dbReference>
<accession>A0A067M6J2</accession>
<evidence type="ECO:0000313" key="5">
    <source>
        <dbReference type="EMBL" id="KDQ11189.1"/>
    </source>
</evidence>
<evidence type="ECO:0008006" key="7">
    <source>
        <dbReference type="Google" id="ProtNLM"/>
    </source>
</evidence>
<evidence type="ECO:0000256" key="2">
    <source>
        <dbReference type="ARBA" id="ARBA00007991"/>
    </source>
</evidence>
<keyword evidence="3" id="KW-0813">Transport</keyword>
<evidence type="ECO:0000256" key="1">
    <source>
        <dbReference type="ARBA" id="ARBA00004123"/>
    </source>
</evidence>
<comment type="similarity">
    <text evidence="2">Belongs to the importin beta family.</text>
</comment>
<dbReference type="InterPro" id="IPR011989">
    <property type="entry name" value="ARM-like"/>
</dbReference>
<keyword evidence="4" id="KW-0539">Nucleus</keyword>
<dbReference type="InterPro" id="IPR040520">
    <property type="entry name" value="Importin_rep_3"/>
</dbReference>
<comment type="subcellular location">
    <subcellularLocation>
        <location evidence="1">Nucleus</location>
    </subcellularLocation>
</comment>
<dbReference type="InParanoid" id="A0A067M6J2"/>
<dbReference type="GO" id="GO:0006606">
    <property type="term" value="P:protein import into nucleus"/>
    <property type="evidence" value="ECO:0007669"/>
    <property type="project" value="TreeGrafter"/>
</dbReference>
<dbReference type="InterPro" id="IPR051345">
    <property type="entry name" value="Importin_beta-like_NTR"/>
</dbReference>
<dbReference type="InterPro" id="IPR016024">
    <property type="entry name" value="ARM-type_fold"/>
</dbReference>
<organism evidence="5 6">
    <name type="scientific">Botryobasidium botryosum (strain FD-172 SS1)</name>
    <dbReference type="NCBI Taxonomy" id="930990"/>
    <lineage>
        <taxon>Eukaryota</taxon>
        <taxon>Fungi</taxon>
        <taxon>Dikarya</taxon>
        <taxon>Basidiomycota</taxon>
        <taxon>Agaricomycotina</taxon>
        <taxon>Agaricomycetes</taxon>
        <taxon>Cantharellales</taxon>
        <taxon>Botryobasidiaceae</taxon>
        <taxon>Botryobasidium</taxon>
    </lineage>
</organism>
<dbReference type="InterPro" id="IPR040709">
    <property type="entry name" value="Importin_rep_1"/>
</dbReference>
<dbReference type="Gene3D" id="1.25.10.10">
    <property type="entry name" value="Leucine-rich Repeat Variant"/>
    <property type="match status" value="1"/>
</dbReference>